<dbReference type="RefSeq" id="WP_064285298.1">
    <property type="nucleotide sequence ID" value="NZ_LWCS01000087.1"/>
</dbReference>
<dbReference type="EMBL" id="LWCS01000087">
    <property type="protein sequence ID" value="OAN27509.1"/>
    <property type="molecule type" value="Genomic_DNA"/>
</dbReference>
<evidence type="ECO:0000313" key="2">
    <source>
        <dbReference type="Proteomes" id="UP000078396"/>
    </source>
</evidence>
<gene>
    <name evidence="1" type="ORF">A4X20_11755</name>
</gene>
<name>A0A178LE45_MYCIR</name>
<dbReference type="Proteomes" id="UP000078396">
    <property type="component" value="Unassembled WGS sequence"/>
</dbReference>
<dbReference type="AlphaFoldDB" id="A0A178LE45"/>
<reference evidence="1 2" key="1">
    <citation type="submission" date="2016-04" db="EMBL/GenBank/DDBJ databases">
        <title>Draft Genome Sequences of Staphylococcus capitis Strain H36, S. capitis Strain H65, S. cohnii Strain H62, S. hominis Strain H69, Mycobacterium iranicum Strain H39, Plantibacter sp. Strain H53, Pseudomonas oryzihabitans Strain H72, and Microbacterium sp. Strain H83, isolated from residential settings.</title>
        <authorList>
            <person name="Lymperopoulou D."/>
            <person name="Adams R.I."/>
            <person name="Lindow S."/>
            <person name="Coil D.A."/>
            <person name="Jospin G."/>
            <person name="Eisen J.A."/>
        </authorList>
    </citation>
    <scope>NUCLEOTIDE SEQUENCE [LARGE SCALE GENOMIC DNA]</scope>
    <source>
        <strain evidence="1 2">H39</strain>
    </source>
</reference>
<proteinExistence type="predicted"/>
<sequence length="294" mass="31233">MPRPHSLARRLHDRMEPVHAVTYFTPEARSALAALGYQGFWMGYFAARSAPLGSVTPDVVTAAFYNFAPTRVAKALPAAWEVAPPDAALKAREDSAVAALARCGVADDEATVVADLVAKAIANLEVGGRVLFAANQALPWPQEPLARLWHAATLLREHRGDGHVAVLIANGVSGRECNVLHAAAGKVPADMIMRSRDYDEAEWNQRLVQLEQRGVLDAAGDLTDAGRDLKADIESRTDAVALPALAALDDSEVEALFQALTPITRKVVAAGDIPAGTPMGLTRDDLDDGSAHLG</sequence>
<accession>A0A178LE45</accession>
<organism evidence="1 2">
    <name type="scientific">Mycolicibacterium iranicum</name>
    <name type="common">Mycobacterium iranicum</name>
    <dbReference type="NCBI Taxonomy" id="912594"/>
    <lineage>
        <taxon>Bacteria</taxon>
        <taxon>Bacillati</taxon>
        <taxon>Actinomycetota</taxon>
        <taxon>Actinomycetes</taxon>
        <taxon>Mycobacteriales</taxon>
        <taxon>Mycobacteriaceae</taxon>
        <taxon>Mycolicibacterium</taxon>
    </lineage>
</organism>
<protein>
    <recommendedName>
        <fullName evidence="3">SalK</fullName>
    </recommendedName>
</protein>
<dbReference type="NCBIfam" id="NF047719">
    <property type="entry name" value="SCO6745_fam_HTH"/>
    <property type="match status" value="1"/>
</dbReference>
<dbReference type="Pfam" id="PF21863">
    <property type="entry name" value="HTH_67"/>
    <property type="match status" value="1"/>
</dbReference>
<comment type="caution">
    <text evidence="1">The sequence shown here is derived from an EMBL/GenBank/DDBJ whole genome shotgun (WGS) entry which is preliminary data.</text>
</comment>
<dbReference type="InterPro" id="IPR054058">
    <property type="entry name" value="HTH_67"/>
</dbReference>
<evidence type="ECO:0008006" key="3">
    <source>
        <dbReference type="Google" id="ProtNLM"/>
    </source>
</evidence>
<evidence type="ECO:0000313" key="1">
    <source>
        <dbReference type="EMBL" id="OAN27509.1"/>
    </source>
</evidence>
<dbReference type="STRING" id="912594.AWC12_05575"/>